<keyword evidence="2" id="KW-1185">Reference proteome</keyword>
<dbReference type="Proteomes" id="UP001180715">
    <property type="component" value="Unassembled WGS sequence"/>
</dbReference>
<evidence type="ECO:0000313" key="2">
    <source>
        <dbReference type="Proteomes" id="UP001180715"/>
    </source>
</evidence>
<proteinExistence type="predicted"/>
<name>A0ABU1Z192_9MICC</name>
<sequence>MLSTEALANLRLDTVASQFCEHRGLRVLDEAERMAETDVPSYRLEVSIVGSASSVGDDRNDFHPLGRTAGAPLGLHWGRCVWISR</sequence>
<organism evidence="1 2">
    <name type="scientific">Pseudoglutamicibacter albus</name>
    <dbReference type="NCBI Taxonomy" id="98671"/>
    <lineage>
        <taxon>Bacteria</taxon>
        <taxon>Bacillati</taxon>
        <taxon>Actinomycetota</taxon>
        <taxon>Actinomycetes</taxon>
        <taxon>Micrococcales</taxon>
        <taxon>Micrococcaceae</taxon>
        <taxon>Pseudoglutamicibacter</taxon>
    </lineage>
</organism>
<accession>A0ABU1Z192</accession>
<protein>
    <submittedName>
        <fullName evidence="1">Uncharacterized protein</fullName>
    </submittedName>
</protein>
<reference evidence="1" key="1">
    <citation type="submission" date="2023-07" db="EMBL/GenBank/DDBJ databases">
        <title>Sequencing the genomes of 1000 actinobacteria strains.</title>
        <authorList>
            <person name="Klenk H.-P."/>
        </authorList>
    </citation>
    <scope>NUCLEOTIDE SEQUENCE</scope>
    <source>
        <strain evidence="1">DSM 13068</strain>
    </source>
</reference>
<comment type="caution">
    <text evidence="1">The sequence shown here is derived from an EMBL/GenBank/DDBJ whole genome shotgun (WGS) entry which is preliminary data.</text>
</comment>
<dbReference type="EMBL" id="JAVDXX010000001">
    <property type="protein sequence ID" value="MDR7294385.1"/>
    <property type="molecule type" value="Genomic_DNA"/>
</dbReference>
<evidence type="ECO:0000313" key="1">
    <source>
        <dbReference type="EMBL" id="MDR7294385.1"/>
    </source>
</evidence>
<gene>
    <name evidence="1" type="ORF">J2S67_001653</name>
</gene>